<keyword evidence="1" id="KW-0694">RNA-binding</keyword>
<evidence type="ECO:0000259" key="3">
    <source>
        <dbReference type="PROSITE" id="PS50102"/>
    </source>
</evidence>
<protein>
    <submittedName>
        <fullName evidence="4">RNA-binding protein PIN4</fullName>
    </submittedName>
</protein>
<proteinExistence type="predicted"/>
<feature type="domain" description="RRM" evidence="3">
    <location>
        <begin position="145"/>
        <end position="223"/>
    </location>
</feature>
<dbReference type="SUPFAM" id="SSF54928">
    <property type="entry name" value="RNA-binding domain, RBD"/>
    <property type="match status" value="1"/>
</dbReference>
<dbReference type="Gene3D" id="3.30.70.330">
    <property type="match status" value="1"/>
</dbReference>
<sequence>MLKATGSEEKAVVGETKNEVDIGNRVEVSEEQSREEAKAKNRREALAALTADKGAVGSDREEQREREKVGRTNRRNTIMTMRGYYGKAGNVGGTNGASGMGRGMGMGMSMGMGMGMGVGGGRRPEDLSGEALELMANRPADVIPNAIVVKNINFAVSRAEFLSIMTSLGLPLPYAFDYHYENGNFKGLAFGNFRSNEDTARVIVTMDGYKLLGRAIKVEYKKTLPMHDDDAQHNKESRERGAADLRGIGDMGIRKQHAMMDEGVMGRGRPPMGFGGDEEYQPGNLEFDENDLLRFVDFREKDPKLLYNVINHFRSDNSVSEMELPPAL</sequence>
<name>A0A1R1PG77_ZANCU</name>
<evidence type="ECO:0000313" key="4">
    <source>
        <dbReference type="EMBL" id="OMH79923.1"/>
    </source>
</evidence>
<feature type="compositionally biased region" description="Basic and acidic residues" evidence="2">
    <location>
        <begin position="58"/>
        <end position="70"/>
    </location>
</feature>
<evidence type="ECO:0000256" key="2">
    <source>
        <dbReference type="SAM" id="MobiDB-lite"/>
    </source>
</evidence>
<dbReference type="OrthoDB" id="434258at2759"/>
<accession>A0A1R1PG77</accession>
<dbReference type="InterPro" id="IPR000504">
    <property type="entry name" value="RRM_dom"/>
</dbReference>
<dbReference type="AlphaFoldDB" id="A0A1R1PG77"/>
<dbReference type="PROSITE" id="PS50102">
    <property type="entry name" value="RRM"/>
    <property type="match status" value="1"/>
</dbReference>
<evidence type="ECO:0000313" key="5">
    <source>
        <dbReference type="Proteomes" id="UP000188320"/>
    </source>
</evidence>
<dbReference type="GO" id="GO:0003723">
    <property type="term" value="F:RNA binding"/>
    <property type="evidence" value="ECO:0007669"/>
    <property type="project" value="UniProtKB-UniRule"/>
</dbReference>
<evidence type="ECO:0000256" key="1">
    <source>
        <dbReference type="PROSITE-ProRule" id="PRU00176"/>
    </source>
</evidence>
<dbReference type="EMBL" id="LSSK01001359">
    <property type="protein sequence ID" value="OMH79923.1"/>
    <property type="molecule type" value="Genomic_DNA"/>
</dbReference>
<keyword evidence="5" id="KW-1185">Reference proteome</keyword>
<organism evidence="4 5">
    <name type="scientific">Zancudomyces culisetae</name>
    <name type="common">Gut fungus</name>
    <name type="synonym">Smittium culisetae</name>
    <dbReference type="NCBI Taxonomy" id="1213189"/>
    <lineage>
        <taxon>Eukaryota</taxon>
        <taxon>Fungi</taxon>
        <taxon>Fungi incertae sedis</taxon>
        <taxon>Zoopagomycota</taxon>
        <taxon>Kickxellomycotina</taxon>
        <taxon>Harpellomycetes</taxon>
        <taxon>Harpellales</taxon>
        <taxon>Legeriomycetaceae</taxon>
        <taxon>Zancudomyces</taxon>
    </lineage>
</organism>
<dbReference type="SMART" id="SM00360">
    <property type="entry name" value="RRM"/>
    <property type="match status" value="1"/>
</dbReference>
<reference evidence="5" key="1">
    <citation type="submission" date="2017-01" db="EMBL/GenBank/DDBJ databases">
        <authorList>
            <person name="Wang Y."/>
            <person name="White M."/>
            <person name="Kvist S."/>
            <person name="Moncalvo J.-M."/>
        </authorList>
    </citation>
    <scope>NUCLEOTIDE SEQUENCE [LARGE SCALE GENOMIC DNA]</scope>
    <source>
        <strain evidence="5">COL-18-3</strain>
    </source>
</reference>
<feature type="region of interest" description="Disordered" evidence="2">
    <location>
        <begin position="23"/>
        <end position="73"/>
    </location>
</feature>
<dbReference type="Proteomes" id="UP000188320">
    <property type="component" value="Unassembled WGS sequence"/>
</dbReference>
<feature type="non-terminal residue" evidence="4">
    <location>
        <position position="328"/>
    </location>
</feature>
<feature type="compositionally biased region" description="Basic and acidic residues" evidence="2">
    <location>
        <begin position="23"/>
        <end position="45"/>
    </location>
</feature>
<dbReference type="InterPro" id="IPR035979">
    <property type="entry name" value="RBD_domain_sf"/>
</dbReference>
<dbReference type="InterPro" id="IPR012677">
    <property type="entry name" value="Nucleotide-bd_a/b_plait_sf"/>
</dbReference>
<comment type="caution">
    <text evidence="4">The sequence shown here is derived from an EMBL/GenBank/DDBJ whole genome shotgun (WGS) entry which is preliminary data.</text>
</comment>
<gene>
    <name evidence="4" type="ORF">AX774_g6652</name>
</gene>